<evidence type="ECO:0000313" key="2">
    <source>
        <dbReference type="Proteomes" id="UP001138894"/>
    </source>
</evidence>
<proteinExistence type="predicted"/>
<comment type="caution">
    <text evidence="1">The sequence shown here is derived from an EMBL/GenBank/DDBJ whole genome shotgun (WGS) entry which is preliminary data.</text>
</comment>
<evidence type="ECO:0008006" key="3">
    <source>
        <dbReference type="Google" id="ProtNLM"/>
    </source>
</evidence>
<dbReference type="EMBL" id="JAGSPD010000003">
    <property type="protein sequence ID" value="MBV7268467.1"/>
    <property type="molecule type" value="Genomic_DNA"/>
</dbReference>
<keyword evidence="2" id="KW-1185">Reference proteome</keyword>
<organism evidence="1 2">
    <name type="scientific">Winogradskyella luteola</name>
    <dbReference type="NCBI Taxonomy" id="2828330"/>
    <lineage>
        <taxon>Bacteria</taxon>
        <taxon>Pseudomonadati</taxon>
        <taxon>Bacteroidota</taxon>
        <taxon>Flavobacteriia</taxon>
        <taxon>Flavobacteriales</taxon>
        <taxon>Flavobacteriaceae</taxon>
        <taxon>Winogradskyella</taxon>
    </lineage>
</organism>
<protein>
    <recommendedName>
        <fullName evidence="3">Trypsin-like peptidase domain-containing protein</fullName>
    </recommendedName>
</protein>
<evidence type="ECO:0000313" key="1">
    <source>
        <dbReference type="EMBL" id="MBV7268467.1"/>
    </source>
</evidence>
<dbReference type="RefSeq" id="WP_218545021.1">
    <property type="nucleotide sequence ID" value="NZ_JAGSPD010000003.1"/>
</dbReference>
<gene>
    <name evidence="1" type="ORF">KCG49_04570</name>
</gene>
<dbReference type="AlphaFoldDB" id="A0A9X1F6V5"/>
<dbReference type="Proteomes" id="UP001138894">
    <property type="component" value="Unassembled WGS sequence"/>
</dbReference>
<accession>A0A9X1F6V5</accession>
<reference evidence="1" key="1">
    <citation type="submission" date="2021-04" db="EMBL/GenBank/DDBJ databases">
        <authorList>
            <person name="Pira H."/>
            <person name="Risdian C."/>
            <person name="Wink J."/>
        </authorList>
    </citation>
    <scope>NUCLEOTIDE SEQUENCE</scope>
    <source>
        <strain evidence="1">WHY3</strain>
    </source>
</reference>
<sequence length="347" mass="39562">MATITHKDKIDQVIDNHYFEFFNDYPNAVYIASVPVNIKRPDLNNFYFEMGIWNKSKKKTEIKILNINEYLKKSNYRKVLSTIESIVDNVTYNKIINEDIELNIKTKNVEPFQLQAERITHNTIRPASGGCAIRYEESNSIGTLGAIVSLNDGSDDWYILSNYHVMSPLRFEPGKLIFQPTEISRKRTTDYSKVIGRLMFGKFDEGADIALAIVLDKDKVKGGTIWDDNPILEPKPPIIGEKVKLHGATSYKKHGTIRSDNAYVKLKYRNGYNYFHKQILTTKMSCSGDSGSILINEQNNGVGMLIGGDCSKYSVFNNLNSIFNYGVELNPNNVKIKIKKFINPKEY</sequence>
<name>A0A9X1F6V5_9FLAO</name>